<dbReference type="GO" id="GO:0005524">
    <property type="term" value="F:ATP binding"/>
    <property type="evidence" value="ECO:0007669"/>
    <property type="project" value="UniProtKB-KW"/>
</dbReference>
<dbReference type="InterPro" id="IPR050660">
    <property type="entry name" value="NEK_Ser/Thr_kinase"/>
</dbReference>
<reference evidence="11" key="1">
    <citation type="submission" date="2022-06" db="EMBL/GenBank/DDBJ databases">
        <title>Complete genome sequences of two strains of the flax pathogen Septoria linicola.</title>
        <authorList>
            <person name="Lapalu N."/>
            <person name="Simon A."/>
            <person name="Demenou B."/>
            <person name="Paumier D."/>
            <person name="Guillot M.-P."/>
            <person name="Gout L."/>
            <person name="Valade R."/>
        </authorList>
    </citation>
    <scope>NUCLEOTIDE SEQUENCE</scope>
    <source>
        <strain evidence="11">SE15195</strain>
    </source>
</reference>
<comment type="catalytic activity">
    <reaction evidence="8">
        <text>L-seryl-[protein] + ATP = O-phospho-L-seryl-[protein] + ADP + H(+)</text>
        <dbReference type="Rhea" id="RHEA:17989"/>
        <dbReference type="Rhea" id="RHEA-COMP:9863"/>
        <dbReference type="Rhea" id="RHEA-COMP:11604"/>
        <dbReference type="ChEBI" id="CHEBI:15378"/>
        <dbReference type="ChEBI" id="CHEBI:29999"/>
        <dbReference type="ChEBI" id="CHEBI:30616"/>
        <dbReference type="ChEBI" id="CHEBI:83421"/>
        <dbReference type="ChEBI" id="CHEBI:456216"/>
        <dbReference type="EC" id="2.7.11.1"/>
    </reaction>
</comment>
<evidence type="ECO:0000256" key="3">
    <source>
        <dbReference type="ARBA" id="ARBA00022679"/>
    </source>
</evidence>
<feature type="region of interest" description="Disordered" evidence="9">
    <location>
        <begin position="1"/>
        <end position="69"/>
    </location>
</feature>
<sequence>MVEFRLPSLSPTSSESASSEEVEAPTGRYNPADHGYTLGLPDDALTPPVENGGPIRPEPATPTRPLGLTGWPRLKQSPLPVPPPPGTWPLSPMVPSSSAAANRASLAVPQTPKPPGAFPPVSPYSNRIAPAPEPADEVRTALIRLGIPDESPKLLPRKLQRPVGLRYSGSSTTMAPMGVPTSPQRQGEQRSWVTWWHDGATRNFIPAIATEIVGDAKDIDWEHLMYLLHVTSHPHIVRLLDGSHMPKRDPRTGDFVQCDGQLMEKSLTDLAQLAGWNEQQWKRQRREWQLKGIWSEPDVTPGVFPHPFLVWERVDGKPLSIIFKKRPDGVAESFIWYFLISLLEALRWLHYGQPSRPRRDGSEWKAVIHNNINPDNIWLSRPLKPDVKYGTIKLGNFSRAVVLDVRSFGPLESPMRKDSFNAEDSERRPHHEHYDAPELSWLFDTDPKMASLLQETDVRPEDSTTECLPIGGRSDIWSLGAVVVALMGGIWIDPGNISLRRWQKVSREKTFVLQTVQLFKMGGKRWDRSLLPPGYSERLRAVLEKMLTLDPKKRIDALKAHALVKKEYAKWMADENPEPESDDEDDAIDSGPEDDDDPFTDTRPPRPTGGRPGGQPPPGNDSDSDDDWRPLYRPPRTARTPLFPRKPGRPPIRKQNVGPLRDRTRFSFFGRPRLSSTAGLVRVGAGFQRQDRPNPFDTTRPGGRPSRTSGQSAPGRPFDFRTPRADGGQQTQTPVSISSQSSSEFSESPSPKRKTPPGSDVELQNAGRAQRPRQESPDSPLRITDARPLGQATATETRPQRLRITPREELLARVRQNSAPLFFQPAEESDVESLGEEEEQQQKWTCAVQ</sequence>
<comment type="catalytic activity">
    <reaction evidence="7">
        <text>L-threonyl-[protein] + ATP = O-phospho-L-threonyl-[protein] + ADP + H(+)</text>
        <dbReference type="Rhea" id="RHEA:46608"/>
        <dbReference type="Rhea" id="RHEA-COMP:11060"/>
        <dbReference type="Rhea" id="RHEA-COMP:11605"/>
        <dbReference type="ChEBI" id="CHEBI:15378"/>
        <dbReference type="ChEBI" id="CHEBI:30013"/>
        <dbReference type="ChEBI" id="CHEBI:30616"/>
        <dbReference type="ChEBI" id="CHEBI:61977"/>
        <dbReference type="ChEBI" id="CHEBI:456216"/>
        <dbReference type="EC" id="2.7.11.1"/>
    </reaction>
</comment>
<dbReference type="Gene3D" id="1.10.510.10">
    <property type="entry name" value="Transferase(Phosphotransferase) domain 1"/>
    <property type="match status" value="1"/>
</dbReference>
<keyword evidence="3" id="KW-0808">Transferase</keyword>
<accession>A0A9Q9EEK3</accession>
<dbReference type="EMBL" id="CP099418">
    <property type="protein sequence ID" value="USW47009.1"/>
    <property type="molecule type" value="Genomic_DNA"/>
</dbReference>
<evidence type="ECO:0000256" key="4">
    <source>
        <dbReference type="ARBA" id="ARBA00022741"/>
    </source>
</evidence>
<evidence type="ECO:0000313" key="11">
    <source>
        <dbReference type="EMBL" id="USW47009.1"/>
    </source>
</evidence>
<evidence type="ECO:0000256" key="6">
    <source>
        <dbReference type="ARBA" id="ARBA00022840"/>
    </source>
</evidence>
<dbReference type="InterPro" id="IPR000719">
    <property type="entry name" value="Prot_kinase_dom"/>
</dbReference>
<evidence type="ECO:0000256" key="9">
    <source>
        <dbReference type="SAM" id="MobiDB-lite"/>
    </source>
</evidence>
<dbReference type="AlphaFoldDB" id="A0A9Q9EEK3"/>
<gene>
    <name evidence="11" type="ORF">Slin15195_G003280</name>
</gene>
<evidence type="ECO:0000256" key="7">
    <source>
        <dbReference type="ARBA" id="ARBA00047899"/>
    </source>
</evidence>
<dbReference type="PROSITE" id="PS50011">
    <property type="entry name" value="PROTEIN_KINASE_DOM"/>
    <property type="match status" value="1"/>
</dbReference>
<dbReference type="SUPFAM" id="SSF56112">
    <property type="entry name" value="Protein kinase-like (PK-like)"/>
    <property type="match status" value="1"/>
</dbReference>
<feature type="region of interest" description="Disordered" evidence="9">
    <location>
        <begin position="571"/>
        <end position="803"/>
    </location>
</feature>
<evidence type="ECO:0000256" key="5">
    <source>
        <dbReference type="ARBA" id="ARBA00022777"/>
    </source>
</evidence>
<name>A0A9Q9EEK3_9PEZI</name>
<dbReference type="GO" id="GO:0004674">
    <property type="term" value="F:protein serine/threonine kinase activity"/>
    <property type="evidence" value="ECO:0007669"/>
    <property type="project" value="UniProtKB-KW"/>
</dbReference>
<keyword evidence="12" id="KW-1185">Reference proteome</keyword>
<evidence type="ECO:0000256" key="8">
    <source>
        <dbReference type="ARBA" id="ARBA00048679"/>
    </source>
</evidence>
<protein>
    <recommendedName>
        <fullName evidence="1">non-specific serine/threonine protein kinase</fullName>
        <ecNumber evidence="1">2.7.11.1</ecNumber>
    </recommendedName>
</protein>
<evidence type="ECO:0000256" key="2">
    <source>
        <dbReference type="ARBA" id="ARBA00022527"/>
    </source>
</evidence>
<dbReference type="PANTHER" id="PTHR43671:SF98">
    <property type="entry name" value="SERINE_THREONINE-PROTEIN KINASE NEK11"/>
    <property type="match status" value="1"/>
</dbReference>
<evidence type="ECO:0000259" key="10">
    <source>
        <dbReference type="PROSITE" id="PS50011"/>
    </source>
</evidence>
<keyword evidence="6" id="KW-0067">ATP-binding</keyword>
<keyword evidence="5" id="KW-0418">Kinase</keyword>
<dbReference type="SMART" id="SM00220">
    <property type="entry name" value="S_TKc"/>
    <property type="match status" value="1"/>
</dbReference>
<feature type="compositionally biased region" description="Acidic residues" evidence="9">
    <location>
        <begin position="575"/>
        <end position="599"/>
    </location>
</feature>
<feature type="region of interest" description="Disordered" evidence="9">
    <location>
        <begin position="821"/>
        <end position="849"/>
    </location>
</feature>
<keyword evidence="2" id="KW-0723">Serine/threonine-protein kinase</keyword>
<feature type="compositionally biased region" description="Low complexity" evidence="9">
    <location>
        <begin position="1"/>
        <end position="17"/>
    </location>
</feature>
<dbReference type="PANTHER" id="PTHR43671">
    <property type="entry name" value="SERINE/THREONINE-PROTEIN KINASE NEK"/>
    <property type="match status" value="1"/>
</dbReference>
<proteinExistence type="predicted"/>
<feature type="region of interest" description="Disordered" evidence="9">
    <location>
        <begin position="167"/>
        <end position="188"/>
    </location>
</feature>
<dbReference type="Proteomes" id="UP001056384">
    <property type="component" value="Chromosome 1"/>
</dbReference>
<dbReference type="InterPro" id="IPR011009">
    <property type="entry name" value="Kinase-like_dom_sf"/>
</dbReference>
<evidence type="ECO:0000313" key="12">
    <source>
        <dbReference type="Proteomes" id="UP001056384"/>
    </source>
</evidence>
<feature type="compositionally biased region" description="Low complexity" evidence="9">
    <location>
        <begin position="736"/>
        <end position="749"/>
    </location>
</feature>
<evidence type="ECO:0000256" key="1">
    <source>
        <dbReference type="ARBA" id="ARBA00012513"/>
    </source>
</evidence>
<organism evidence="11 12">
    <name type="scientific">Septoria linicola</name>
    <dbReference type="NCBI Taxonomy" id="215465"/>
    <lineage>
        <taxon>Eukaryota</taxon>
        <taxon>Fungi</taxon>
        <taxon>Dikarya</taxon>
        <taxon>Ascomycota</taxon>
        <taxon>Pezizomycotina</taxon>
        <taxon>Dothideomycetes</taxon>
        <taxon>Dothideomycetidae</taxon>
        <taxon>Mycosphaerellales</taxon>
        <taxon>Mycosphaerellaceae</taxon>
        <taxon>Septoria</taxon>
    </lineage>
</organism>
<feature type="domain" description="Protein kinase" evidence="10">
    <location>
        <begin position="157"/>
        <end position="564"/>
    </location>
</feature>
<dbReference type="OrthoDB" id="310217at2759"/>
<dbReference type="EC" id="2.7.11.1" evidence="1"/>
<keyword evidence="4" id="KW-0547">Nucleotide-binding</keyword>
<feature type="compositionally biased region" description="Acidic residues" evidence="9">
    <location>
        <begin position="827"/>
        <end position="839"/>
    </location>
</feature>